<dbReference type="InterPro" id="IPR041583">
    <property type="entry name" value="TetR_C_31"/>
</dbReference>
<dbReference type="InterPro" id="IPR036271">
    <property type="entry name" value="Tet_transcr_reg_TetR-rel_C_sf"/>
</dbReference>
<feature type="domain" description="Tetracyclin repressor-like C-terminal group 31" evidence="1">
    <location>
        <begin position="95"/>
        <end position="197"/>
    </location>
</feature>
<name>A0A2N3WW13_9NOCA</name>
<dbReference type="EMBL" id="PJMW01000001">
    <property type="protein sequence ID" value="PKV98053.1"/>
    <property type="molecule type" value="Genomic_DNA"/>
</dbReference>
<reference evidence="2 3" key="1">
    <citation type="submission" date="2017-12" db="EMBL/GenBank/DDBJ databases">
        <title>Sequencing the genomes of 1000 Actinobacteria strains.</title>
        <authorList>
            <person name="Klenk H.-P."/>
        </authorList>
    </citation>
    <scope>NUCLEOTIDE SEQUENCE [LARGE SCALE GENOMIC DNA]</scope>
    <source>
        <strain evidence="2 3">DSM 44489</strain>
    </source>
</reference>
<dbReference type="Gene3D" id="1.10.357.10">
    <property type="entry name" value="Tetracycline Repressor, domain 2"/>
    <property type="match status" value="1"/>
</dbReference>
<dbReference type="SUPFAM" id="SSF46689">
    <property type="entry name" value="Homeodomain-like"/>
    <property type="match status" value="1"/>
</dbReference>
<evidence type="ECO:0000313" key="2">
    <source>
        <dbReference type="EMBL" id="PKV98053.1"/>
    </source>
</evidence>
<organism evidence="2 3">
    <name type="scientific">Nocardia fluminea</name>
    <dbReference type="NCBI Taxonomy" id="134984"/>
    <lineage>
        <taxon>Bacteria</taxon>
        <taxon>Bacillati</taxon>
        <taxon>Actinomycetota</taxon>
        <taxon>Actinomycetes</taxon>
        <taxon>Mycobacteriales</taxon>
        <taxon>Nocardiaceae</taxon>
        <taxon>Nocardia</taxon>
    </lineage>
</organism>
<dbReference type="AlphaFoldDB" id="A0A2N3WW13"/>
<dbReference type="Proteomes" id="UP000233766">
    <property type="component" value="Unassembled WGS sequence"/>
</dbReference>
<keyword evidence="3" id="KW-1185">Reference proteome</keyword>
<evidence type="ECO:0000259" key="1">
    <source>
        <dbReference type="Pfam" id="PF17940"/>
    </source>
</evidence>
<dbReference type="InterPro" id="IPR009057">
    <property type="entry name" value="Homeodomain-like_sf"/>
</dbReference>
<gene>
    <name evidence="2" type="ORF">ATK86_0059</name>
</gene>
<dbReference type="SUPFAM" id="SSF48498">
    <property type="entry name" value="Tetracyclin repressor-like, C-terminal domain"/>
    <property type="match status" value="1"/>
</dbReference>
<dbReference type="OrthoDB" id="7506349at2"/>
<dbReference type="Pfam" id="PF17940">
    <property type="entry name" value="TetR_C_31"/>
    <property type="match status" value="1"/>
</dbReference>
<sequence length="203" mass="22026">MARIKATDSGTKVERRQVIAAAVIDVLAEQGLRGLTHRAVDAAAGFGSGAVNYHAPTRAHLVHLALEELFARDGVVAATHFADLINTPQIPMPVVVDRMTAFVQEMTTPPARQRVIARHMLLAEAQRDPQIRAEFDAQRGAFVEFAAHIVAALDHDYPAITAEVVVIVIEGLIQRQVLIGATPLADSLRPIIAGLLRSWNIEQ</sequence>
<dbReference type="RefSeq" id="WP_101462576.1">
    <property type="nucleotide sequence ID" value="NZ_PJMW01000001.1"/>
</dbReference>
<accession>A0A2N3WW13</accession>
<evidence type="ECO:0000313" key="3">
    <source>
        <dbReference type="Proteomes" id="UP000233766"/>
    </source>
</evidence>
<comment type="caution">
    <text evidence="2">The sequence shown here is derived from an EMBL/GenBank/DDBJ whole genome shotgun (WGS) entry which is preliminary data.</text>
</comment>
<proteinExistence type="predicted"/>
<protein>
    <submittedName>
        <fullName evidence="2">TetR family transcriptional regulator</fullName>
    </submittedName>
</protein>